<evidence type="ECO:0000313" key="1">
    <source>
        <dbReference type="EMBL" id="VFJ90472.1"/>
    </source>
</evidence>
<proteinExistence type="predicted"/>
<dbReference type="AlphaFoldDB" id="A0A450UDD2"/>
<sequence length="408" mass="46922">MVRRPSFELAFEFLKRAMFRQQNTSMSIGKQFHSVALAWKPHFQHPDSLRVMFVLGDAGDNSEDLDSAREETRTQLQQKEIALFPIHFNHPLKDDDYKQLGQLSKLGAICNEEQWQTQIAEMYGPTAVAGAAAGKYARSYERISMCGFIEQMAELAKRDGNTLTTQVRSLTNNNLGTVLAESTGEYLTGATEMVGTLRKLRQGRLNLPEAEAEMRRHGDIALSIFQHRIRQMRKQMPELSGMLAQRPELAYSELYIAEEDGDRKLLRPVLLISQRELGKIITNMTNLNQYDRTCSQATHKRLVAESLTALLGELLHLHLDLITDADIDKWSSLSVDEQKSYMGKHKLIEEYCRNNDKWMHFLSRMEEAVRSLNPLLGDQQHPRRFTDISGVIYYWLYPEELFPIPDRT</sequence>
<evidence type="ECO:0000313" key="3">
    <source>
        <dbReference type="EMBL" id="VFJ98267.1"/>
    </source>
</evidence>
<name>A0A450UDD2_9GAMM</name>
<evidence type="ECO:0000313" key="2">
    <source>
        <dbReference type="EMBL" id="VFJ91672.1"/>
    </source>
</evidence>
<protein>
    <submittedName>
        <fullName evidence="1">Uncharacterized protein</fullName>
    </submittedName>
</protein>
<dbReference type="EMBL" id="CAADFG010000022">
    <property type="protein sequence ID" value="VFJ90472.1"/>
    <property type="molecule type" value="Genomic_DNA"/>
</dbReference>
<accession>A0A450UDD2</accession>
<organism evidence="1">
    <name type="scientific">Candidatus Kentrum eta</name>
    <dbReference type="NCBI Taxonomy" id="2126337"/>
    <lineage>
        <taxon>Bacteria</taxon>
        <taxon>Pseudomonadati</taxon>
        <taxon>Pseudomonadota</taxon>
        <taxon>Gammaproteobacteria</taxon>
        <taxon>Candidatus Kentrum</taxon>
    </lineage>
</organism>
<reference evidence="1" key="1">
    <citation type="submission" date="2019-02" db="EMBL/GenBank/DDBJ databases">
        <authorList>
            <person name="Gruber-Vodicka R. H."/>
            <person name="Seah K. B. B."/>
        </authorList>
    </citation>
    <scope>NUCLEOTIDE SEQUENCE</scope>
    <source>
        <strain evidence="3">BECK_SA2B12</strain>
        <strain evidence="1">BECK_SA2B15</strain>
        <strain evidence="2">BECK_SA2B20</strain>
    </source>
</reference>
<dbReference type="EMBL" id="CAADFJ010000020">
    <property type="protein sequence ID" value="VFJ98267.1"/>
    <property type="molecule type" value="Genomic_DNA"/>
</dbReference>
<dbReference type="EMBL" id="CAADFI010000020">
    <property type="protein sequence ID" value="VFJ91672.1"/>
    <property type="molecule type" value="Genomic_DNA"/>
</dbReference>
<gene>
    <name evidence="1" type="ORF">BECKH772A_GA0070896_100221</name>
    <name evidence="2" type="ORF">BECKH772B_GA0070898_100201</name>
    <name evidence="3" type="ORF">BECKH772C_GA0070978_100201</name>
</gene>